<dbReference type="Proteomes" id="UP001595796">
    <property type="component" value="Unassembled WGS sequence"/>
</dbReference>
<name>A0ABV9Z1H4_9HYPH</name>
<keyword evidence="2" id="KW-1185">Reference proteome</keyword>
<sequence length="201" mass="22910">MPFQNRVTPHGEIEFSSARGLFMGNRGILHDGAQRLGRARWRHKNWVCCLLEFKGRKQTINPPSHYTQLFFLDEAVALAAGHRPCGECRRLDHRRFAFAWQPAFACDRPVLAKEMDAVLHPARTAKERPTRHARSLPDGSFVDVEGQAFLIWKGGLHRWSHEGYSERRELPDDEVRVLTPLPIVRVLSAGYQPVVHASADT</sequence>
<organism evidence="1 2">
    <name type="scientific">Flaviflagellibacter deserti</name>
    <dbReference type="NCBI Taxonomy" id="2267266"/>
    <lineage>
        <taxon>Bacteria</taxon>
        <taxon>Pseudomonadati</taxon>
        <taxon>Pseudomonadota</taxon>
        <taxon>Alphaproteobacteria</taxon>
        <taxon>Hyphomicrobiales</taxon>
        <taxon>Flaviflagellibacter</taxon>
    </lineage>
</organism>
<accession>A0ABV9Z1H4</accession>
<gene>
    <name evidence="1" type="ORF">ACFPFW_10305</name>
</gene>
<dbReference type="EMBL" id="JBHSJF010000006">
    <property type="protein sequence ID" value="MFC5068404.1"/>
    <property type="molecule type" value="Genomic_DNA"/>
</dbReference>
<proteinExistence type="predicted"/>
<reference evidence="2" key="1">
    <citation type="journal article" date="2019" name="Int. J. Syst. Evol. Microbiol.">
        <title>The Global Catalogue of Microorganisms (GCM) 10K type strain sequencing project: providing services to taxonomists for standard genome sequencing and annotation.</title>
        <authorList>
            <consortium name="The Broad Institute Genomics Platform"/>
            <consortium name="The Broad Institute Genome Sequencing Center for Infectious Disease"/>
            <person name="Wu L."/>
            <person name="Ma J."/>
        </authorList>
    </citation>
    <scope>NUCLEOTIDE SEQUENCE [LARGE SCALE GENOMIC DNA]</scope>
    <source>
        <strain evidence="2">CGMCC 1.16444</strain>
    </source>
</reference>
<comment type="caution">
    <text evidence="1">The sequence shown here is derived from an EMBL/GenBank/DDBJ whole genome shotgun (WGS) entry which is preliminary data.</text>
</comment>
<evidence type="ECO:0000313" key="1">
    <source>
        <dbReference type="EMBL" id="MFC5068404.1"/>
    </source>
</evidence>
<evidence type="ECO:0000313" key="2">
    <source>
        <dbReference type="Proteomes" id="UP001595796"/>
    </source>
</evidence>
<protein>
    <submittedName>
        <fullName evidence="1">Uncharacterized protein</fullName>
    </submittedName>
</protein>
<dbReference type="RefSeq" id="WP_114955694.1">
    <property type="nucleotide sequence ID" value="NZ_JBHSJF010000006.1"/>
</dbReference>